<dbReference type="GO" id="GO:0008233">
    <property type="term" value="F:peptidase activity"/>
    <property type="evidence" value="ECO:0007669"/>
    <property type="project" value="UniProtKB-KW"/>
</dbReference>
<organism evidence="9 10">
    <name type="scientific">Cohnella candidum</name>
    <dbReference type="NCBI Taxonomy" id="2674991"/>
    <lineage>
        <taxon>Bacteria</taxon>
        <taxon>Bacillati</taxon>
        <taxon>Bacillota</taxon>
        <taxon>Bacilli</taxon>
        <taxon>Bacillales</taxon>
        <taxon>Paenibacillaceae</taxon>
        <taxon>Cohnella</taxon>
    </lineage>
</organism>
<dbReference type="GO" id="GO:0009372">
    <property type="term" value="P:quorum sensing"/>
    <property type="evidence" value="ECO:0007669"/>
    <property type="project" value="UniProtKB-KW"/>
</dbReference>
<accession>A0A3G3JVF7</accession>
<keyword evidence="5" id="KW-0378">Hydrolase</keyword>
<dbReference type="InterPro" id="IPR006741">
    <property type="entry name" value="AgrB"/>
</dbReference>
<evidence type="ECO:0000256" key="4">
    <source>
        <dbReference type="ARBA" id="ARBA00022692"/>
    </source>
</evidence>
<dbReference type="RefSeq" id="WP_123039899.1">
    <property type="nucleotide sequence ID" value="NZ_CP033433.1"/>
</dbReference>
<keyword evidence="3" id="KW-0645">Protease</keyword>
<gene>
    <name evidence="9" type="ORF">EAV92_04195</name>
</gene>
<evidence type="ECO:0000256" key="5">
    <source>
        <dbReference type="ARBA" id="ARBA00022801"/>
    </source>
</evidence>
<dbReference type="GO" id="GO:0016020">
    <property type="term" value="C:membrane"/>
    <property type="evidence" value="ECO:0007669"/>
    <property type="project" value="InterPro"/>
</dbReference>
<feature type="transmembrane region" description="Helical" evidence="8">
    <location>
        <begin position="105"/>
        <end position="123"/>
    </location>
</feature>
<evidence type="ECO:0000256" key="6">
    <source>
        <dbReference type="ARBA" id="ARBA00022989"/>
    </source>
</evidence>
<evidence type="ECO:0000256" key="8">
    <source>
        <dbReference type="SAM" id="Phobius"/>
    </source>
</evidence>
<keyword evidence="4 8" id="KW-0812">Transmembrane</keyword>
<sequence length="187" mass="20628">MIERWAASLAVAIRNNGGDERVSVDVLRFSAILILGTLFILFGTGIVGLIFSRTADAYLVLAVIGALRYFSGGWHMKTGMQCVFFTVGVVTAILLMPQLSQTFLWAINILSIFLNFCFSPTGNGQKIRSKKQWHIFKWISVAIVVFTAQLQDSIVSLSILCQSLTLVTMKRGEKDAEICQNSLSSDV</sequence>
<evidence type="ECO:0000313" key="10">
    <source>
        <dbReference type="Proteomes" id="UP000269097"/>
    </source>
</evidence>
<keyword evidence="6 8" id="KW-1133">Transmembrane helix</keyword>
<proteinExistence type="predicted"/>
<evidence type="ECO:0000313" key="9">
    <source>
        <dbReference type="EMBL" id="AYQ71837.1"/>
    </source>
</evidence>
<dbReference type="Pfam" id="PF04647">
    <property type="entry name" value="AgrB"/>
    <property type="match status" value="1"/>
</dbReference>
<dbReference type="GO" id="GO:0006508">
    <property type="term" value="P:proteolysis"/>
    <property type="evidence" value="ECO:0007669"/>
    <property type="project" value="UniProtKB-KW"/>
</dbReference>
<evidence type="ECO:0000256" key="2">
    <source>
        <dbReference type="ARBA" id="ARBA00022654"/>
    </source>
</evidence>
<protein>
    <recommendedName>
        <fullName evidence="11">Accessory regulator AgrB</fullName>
    </recommendedName>
</protein>
<feature type="transmembrane region" description="Helical" evidence="8">
    <location>
        <begin position="31"/>
        <end position="51"/>
    </location>
</feature>
<dbReference type="AlphaFoldDB" id="A0A3G3JVF7"/>
<keyword evidence="1" id="KW-1003">Cell membrane</keyword>
<evidence type="ECO:0008006" key="11">
    <source>
        <dbReference type="Google" id="ProtNLM"/>
    </source>
</evidence>
<dbReference type="Proteomes" id="UP000269097">
    <property type="component" value="Chromosome"/>
</dbReference>
<feature type="transmembrane region" description="Helical" evidence="8">
    <location>
        <begin position="135"/>
        <end position="160"/>
    </location>
</feature>
<dbReference type="KEGG" id="coh:EAV92_04195"/>
<evidence type="ECO:0000256" key="3">
    <source>
        <dbReference type="ARBA" id="ARBA00022670"/>
    </source>
</evidence>
<reference evidence="9 10" key="1">
    <citation type="submission" date="2018-10" db="EMBL/GenBank/DDBJ databases">
        <title>Genome Sequence of Cohnella sp.</title>
        <authorList>
            <person name="Srinivasan S."/>
            <person name="Kim M.K."/>
        </authorList>
    </citation>
    <scope>NUCLEOTIDE SEQUENCE [LARGE SCALE GENOMIC DNA]</scope>
    <source>
        <strain evidence="9 10">18JY8-7</strain>
    </source>
</reference>
<keyword evidence="7 8" id="KW-0472">Membrane</keyword>
<evidence type="ECO:0000256" key="7">
    <source>
        <dbReference type="ARBA" id="ARBA00023136"/>
    </source>
</evidence>
<keyword evidence="10" id="KW-1185">Reference proteome</keyword>
<dbReference type="EMBL" id="CP033433">
    <property type="protein sequence ID" value="AYQ71837.1"/>
    <property type="molecule type" value="Genomic_DNA"/>
</dbReference>
<feature type="transmembrane region" description="Helical" evidence="8">
    <location>
        <begin position="57"/>
        <end position="75"/>
    </location>
</feature>
<name>A0A3G3JVF7_9BACL</name>
<keyword evidence="2" id="KW-0673">Quorum sensing</keyword>
<dbReference type="SMART" id="SM00793">
    <property type="entry name" value="AgrB"/>
    <property type="match status" value="1"/>
</dbReference>
<evidence type="ECO:0000256" key="1">
    <source>
        <dbReference type="ARBA" id="ARBA00022475"/>
    </source>
</evidence>
<feature type="transmembrane region" description="Helical" evidence="8">
    <location>
        <begin position="82"/>
        <end position="99"/>
    </location>
</feature>